<dbReference type="InterPro" id="IPR011245">
    <property type="entry name" value="Butyrate_kin"/>
</dbReference>
<dbReference type="PRINTS" id="PR00471">
    <property type="entry name" value="ACETATEKNASE"/>
</dbReference>
<proteinExistence type="inferred from homology"/>
<dbReference type="Proteomes" id="UP001354989">
    <property type="component" value="Plasmid pPP3"/>
</dbReference>
<evidence type="ECO:0000256" key="1">
    <source>
        <dbReference type="ARBA" id="ARBA00004496"/>
    </source>
</evidence>
<dbReference type="EC" id="2.7.2.7" evidence="9"/>
<evidence type="ECO:0000256" key="2">
    <source>
        <dbReference type="ARBA" id="ARBA00008748"/>
    </source>
</evidence>
<gene>
    <name evidence="11" type="primary">buk2</name>
    <name evidence="9" type="synonym">buk</name>
    <name evidence="11" type="ORF">PEPS_39720</name>
</gene>
<dbReference type="SUPFAM" id="SSF53067">
    <property type="entry name" value="Actin-like ATPase domain"/>
    <property type="match status" value="2"/>
</dbReference>
<organism evidence="11 12">
    <name type="scientific">Persicobacter psychrovividus</name>
    <dbReference type="NCBI Taxonomy" id="387638"/>
    <lineage>
        <taxon>Bacteria</taxon>
        <taxon>Pseudomonadati</taxon>
        <taxon>Bacteroidota</taxon>
        <taxon>Cytophagia</taxon>
        <taxon>Cytophagales</taxon>
        <taxon>Persicobacteraceae</taxon>
        <taxon>Persicobacter</taxon>
    </lineage>
</organism>
<name>A0ABN6LJP9_9BACT</name>
<dbReference type="PROSITE" id="PS01075">
    <property type="entry name" value="ACETATE_KINASE_1"/>
    <property type="match status" value="1"/>
</dbReference>
<evidence type="ECO:0000256" key="4">
    <source>
        <dbReference type="ARBA" id="ARBA00022679"/>
    </source>
</evidence>
<dbReference type="GO" id="GO:0016301">
    <property type="term" value="F:kinase activity"/>
    <property type="evidence" value="ECO:0007669"/>
    <property type="project" value="UniProtKB-KW"/>
</dbReference>
<dbReference type="InterPro" id="IPR000890">
    <property type="entry name" value="Aliphatic_acid_kin_short-chain"/>
</dbReference>
<evidence type="ECO:0000256" key="10">
    <source>
        <dbReference type="RuleBase" id="RU003835"/>
    </source>
</evidence>
<dbReference type="InterPro" id="IPR043129">
    <property type="entry name" value="ATPase_NBD"/>
</dbReference>
<comment type="similarity">
    <text evidence="2 9 10">Belongs to the acetokinase family.</text>
</comment>
<evidence type="ECO:0000256" key="6">
    <source>
        <dbReference type="ARBA" id="ARBA00022777"/>
    </source>
</evidence>
<reference evidence="11 12" key="1">
    <citation type="submission" date="2021-12" db="EMBL/GenBank/DDBJ databases">
        <title>Genome sequencing of bacteria with rrn-lacking chromosome and rrn-plasmid.</title>
        <authorList>
            <person name="Anda M."/>
            <person name="Iwasaki W."/>
        </authorList>
    </citation>
    <scope>NUCLEOTIDE SEQUENCE [LARGE SCALE GENOMIC DNA]</scope>
    <source>
        <strain evidence="11 12">NBRC 101262</strain>
        <plasmid evidence="11 12">pPP3</plasmid>
    </source>
</reference>
<comment type="catalytic activity">
    <reaction evidence="8 9">
        <text>butanoate + ATP = butanoyl phosphate + ADP</text>
        <dbReference type="Rhea" id="RHEA:13585"/>
        <dbReference type="ChEBI" id="CHEBI:17968"/>
        <dbReference type="ChEBI" id="CHEBI:30616"/>
        <dbReference type="ChEBI" id="CHEBI:58079"/>
        <dbReference type="ChEBI" id="CHEBI:456216"/>
        <dbReference type="EC" id="2.7.2.7"/>
    </reaction>
</comment>
<evidence type="ECO:0000256" key="5">
    <source>
        <dbReference type="ARBA" id="ARBA00022741"/>
    </source>
</evidence>
<dbReference type="Pfam" id="PF00871">
    <property type="entry name" value="Acetate_kinase"/>
    <property type="match status" value="1"/>
</dbReference>
<dbReference type="HAMAP" id="MF_00542">
    <property type="entry name" value="Butyrate_kinase"/>
    <property type="match status" value="1"/>
</dbReference>
<dbReference type="PIRSF" id="PIRSF036458">
    <property type="entry name" value="Butyrate_kin"/>
    <property type="match status" value="1"/>
</dbReference>
<keyword evidence="5 9" id="KW-0547">Nucleotide-binding</keyword>
<evidence type="ECO:0000256" key="3">
    <source>
        <dbReference type="ARBA" id="ARBA00022490"/>
    </source>
</evidence>
<sequence>MKSLKILTLNPGSTSTKIAVYSGELVLISETIKHQSEELDQFDTIFDQMELRKHTILECLSAANIEIDSLDMVIGRGGLLKPISSGIYEVNEDMLYDLVHGDLQHASNLGASIAHEIAKTSTKGIKAYIADPVVVDEMSEIAKLTGHPNFKRRSIFHALNHKAVARHYAGITKKPYDQMNLIIAHMGGGVSVGAHQNGKVVDVNQALDGEGPVSPERSGSLPAGDLIRAAFSGKYSEAEMLKMVVGHGGMVAYLGTNDAYKIEQLAEKGDESAIQFYELMAYQVSKEIGSLATIFAGSVDAIILTGGLAKSDYLVDKIKARVSFLSKVEVFPGEDEMYALAMNGIWLNQGILQLQTYKGRGEKESVNG</sequence>
<dbReference type="NCBIfam" id="NF002834">
    <property type="entry name" value="PRK03011.1-5"/>
    <property type="match status" value="1"/>
</dbReference>
<dbReference type="PROSITE" id="PS01076">
    <property type="entry name" value="ACETATE_KINASE_2"/>
    <property type="match status" value="1"/>
</dbReference>
<keyword evidence="7 9" id="KW-0067">ATP-binding</keyword>
<keyword evidence="4 9" id="KW-0808">Transferase</keyword>
<dbReference type="Gene3D" id="3.30.420.40">
    <property type="match status" value="2"/>
</dbReference>
<evidence type="ECO:0000256" key="8">
    <source>
        <dbReference type="ARBA" id="ARBA00048596"/>
    </source>
</evidence>
<dbReference type="CDD" id="cd24011">
    <property type="entry name" value="ASKHA_NBD_BK"/>
    <property type="match status" value="1"/>
</dbReference>
<keyword evidence="3 9" id="KW-0963">Cytoplasm</keyword>
<evidence type="ECO:0000313" key="12">
    <source>
        <dbReference type="Proteomes" id="UP001354989"/>
    </source>
</evidence>
<dbReference type="InterPro" id="IPR023865">
    <property type="entry name" value="Aliphatic_acid_kinase_CS"/>
</dbReference>
<comment type="subcellular location">
    <subcellularLocation>
        <location evidence="1 9">Cytoplasm</location>
    </subcellularLocation>
</comment>
<evidence type="ECO:0000256" key="9">
    <source>
        <dbReference type="HAMAP-Rule" id="MF_00542"/>
    </source>
</evidence>
<keyword evidence="6 9" id="KW-0418">Kinase</keyword>
<accession>A0ABN6LJP9</accession>
<dbReference type="PANTHER" id="PTHR21060:SF3">
    <property type="entry name" value="BUTYRATE KINASE 2-RELATED"/>
    <property type="match status" value="1"/>
</dbReference>
<evidence type="ECO:0000313" key="11">
    <source>
        <dbReference type="EMBL" id="BDD01692.1"/>
    </source>
</evidence>
<keyword evidence="11" id="KW-0614">Plasmid</keyword>
<dbReference type="RefSeq" id="WP_338398875.1">
    <property type="nucleotide sequence ID" value="NZ_AP025295.1"/>
</dbReference>
<protein>
    <recommendedName>
        <fullName evidence="9">Probable butyrate kinase</fullName>
        <shortName evidence="9">BK</shortName>
        <ecNumber evidence="9">2.7.2.7</ecNumber>
    </recommendedName>
    <alternativeName>
        <fullName evidence="9">Branched-chain carboxylic acid kinase</fullName>
    </alternativeName>
</protein>
<dbReference type="PANTHER" id="PTHR21060">
    <property type="entry name" value="ACETATE KINASE"/>
    <property type="match status" value="1"/>
</dbReference>
<evidence type="ECO:0000256" key="7">
    <source>
        <dbReference type="ARBA" id="ARBA00022840"/>
    </source>
</evidence>
<dbReference type="EMBL" id="AP025295">
    <property type="protein sequence ID" value="BDD01692.1"/>
    <property type="molecule type" value="Genomic_DNA"/>
</dbReference>
<dbReference type="NCBIfam" id="TIGR02707">
    <property type="entry name" value="butyr_kinase"/>
    <property type="match status" value="1"/>
</dbReference>
<keyword evidence="12" id="KW-1185">Reference proteome</keyword>
<geneLocation type="plasmid" evidence="11 12">
    <name>pPP3</name>
</geneLocation>